<evidence type="ECO:0000256" key="4">
    <source>
        <dbReference type="ARBA" id="ARBA00006831"/>
    </source>
</evidence>
<keyword evidence="6" id="KW-0217">Developmental protein</keyword>
<keyword evidence="11" id="KW-0969">Cilium</keyword>
<gene>
    <name evidence="16" type="ORF">CTAYLR_004265</name>
</gene>
<dbReference type="EMBL" id="JAQMWT010000356">
    <property type="protein sequence ID" value="KAJ8603370.1"/>
    <property type="molecule type" value="Genomic_DNA"/>
</dbReference>
<comment type="similarity">
    <text evidence="4">Belongs to the dynein light intermediate chain family.</text>
</comment>
<proteinExistence type="inferred from homology"/>
<keyword evidence="12" id="KW-0505">Motor protein</keyword>
<keyword evidence="17" id="KW-1185">Reference proteome</keyword>
<evidence type="ECO:0000256" key="7">
    <source>
        <dbReference type="ARBA" id="ARBA00022490"/>
    </source>
</evidence>
<keyword evidence="9" id="KW-0970">Cilium biogenesis/degradation</keyword>
<dbReference type="Gene3D" id="3.40.50.300">
    <property type="entry name" value="P-loop containing nucleotide triphosphate hydrolases"/>
    <property type="match status" value="1"/>
</dbReference>
<dbReference type="Pfam" id="PF05783">
    <property type="entry name" value="DLIC"/>
    <property type="match status" value="1"/>
</dbReference>
<evidence type="ECO:0000313" key="16">
    <source>
        <dbReference type="EMBL" id="KAJ8603370.1"/>
    </source>
</evidence>
<dbReference type="GO" id="GO:0005930">
    <property type="term" value="C:axoneme"/>
    <property type="evidence" value="ECO:0007669"/>
    <property type="project" value="UniProtKB-SubCell"/>
</dbReference>
<reference evidence="16" key="1">
    <citation type="submission" date="2023-01" db="EMBL/GenBank/DDBJ databases">
        <title>Metagenome sequencing of chrysophaentin producing Chrysophaeum taylorii.</title>
        <authorList>
            <person name="Davison J."/>
            <person name="Bewley C."/>
        </authorList>
    </citation>
    <scope>NUCLEOTIDE SEQUENCE</scope>
    <source>
        <strain evidence="16">NIES-1699</strain>
    </source>
</reference>
<dbReference type="GO" id="GO:0005868">
    <property type="term" value="C:cytoplasmic dynein complex"/>
    <property type="evidence" value="ECO:0007669"/>
    <property type="project" value="InterPro"/>
</dbReference>
<dbReference type="Proteomes" id="UP001230188">
    <property type="component" value="Unassembled WGS sequence"/>
</dbReference>
<evidence type="ECO:0000256" key="9">
    <source>
        <dbReference type="ARBA" id="ARBA00022794"/>
    </source>
</evidence>
<dbReference type="GO" id="GO:0035721">
    <property type="term" value="P:intraciliary retrograde transport"/>
    <property type="evidence" value="ECO:0007669"/>
    <property type="project" value="InterPro"/>
</dbReference>
<name>A0AAD7UGF5_9STRA</name>
<dbReference type="GO" id="GO:0005874">
    <property type="term" value="C:microtubule"/>
    <property type="evidence" value="ECO:0007669"/>
    <property type="project" value="UniProtKB-KW"/>
</dbReference>
<keyword evidence="7" id="KW-0963">Cytoplasm</keyword>
<evidence type="ECO:0000256" key="15">
    <source>
        <dbReference type="SAM" id="MobiDB-lite"/>
    </source>
</evidence>
<keyword evidence="10" id="KW-0243">Dynein</keyword>
<dbReference type="SUPFAM" id="SSF52540">
    <property type="entry name" value="P-loop containing nucleoside triphosphate hydrolases"/>
    <property type="match status" value="1"/>
</dbReference>
<evidence type="ECO:0000256" key="13">
    <source>
        <dbReference type="ARBA" id="ARBA00023212"/>
    </source>
</evidence>
<dbReference type="PANTHER" id="PTHR13236">
    <property type="entry name" value="DYNEIN 2 LIGHT INTERMEDIATE CHAIN, ISOFORM 2"/>
    <property type="match status" value="1"/>
</dbReference>
<dbReference type="GO" id="GO:0036064">
    <property type="term" value="C:ciliary basal body"/>
    <property type="evidence" value="ECO:0007669"/>
    <property type="project" value="TreeGrafter"/>
</dbReference>
<evidence type="ECO:0000256" key="10">
    <source>
        <dbReference type="ARBA" id="ARBA00023017"/>
    </source>
</evidence>
<evidence type="ECO:0000256" key="12">
    <source>
        <dbReference type="ARBA" id="ARBA00023175"/>
    </source>
</evidence>
<keyword evidence="14" id="KW-0966">Cell projection</keyword>
<evidence type="ECO:0000256" key="3">
    <source>
        <dbReference type="ARBA" id="ARBA00004430"/>
    </source>
</evidence>
<evidence type="ECO:0000256" key="2">
    <source>
        <dbReference type="ARBA" id="ARBA00004300"/>
    </source>
</evidence>
<keyword evidence="8" id="KW-0493">Microtubule</keyword>
<accession>A0AAD7UGF5</accession>
<dbReference type="InterPro" id="IPR022780">
    <property type="entry name" value="Dynein_light_int_chain"/>
</dbReference>
<keyword evidence="13" id="KW-0206">Cytoskeleton</keyword>
<evidence type="ECO:0000256" key="14">
    <source>
        <dbReference type="ARBA" id="ARBA00023273"/>
    </source>
</evidence>
<dbReference type="GO" id="GO:0035735">
    <property type="term" value="P:intraciliary transport involved in cilium assembly"/>
    <property type="evidence" value="ECO:0007669"/>
    <property type="project" value="InterPro"/>
</dbReference>
<comment type="subcellular location">
    <subcellularLocation>
        <location evidence="3">Cytoplasm</location>
        <location evidence="3">Cytoskeleton</location>
        <location evidence="3">Cilium axoneme</location>
    </subcellularLocation>
    <subcellularLocation>
        <location evidence="1">Cytoplasm</location>
        <location evidence="1">Cytoskeleton</location>
        <location evidence="1">Cilium basal body</location>
    </subcellularLocation>
    <subcellularLocation>
        <location evidence="2">Cytoplasm</location>
        <location evidence="2">Cytoskeleton</location>
        <location evidence="2">Microtubule organizing center</location>
        <location evidence="2">Centrosome</location>
    </subcellularLocation>
</comment>
<dbReference type="GO" id="GO:0045504">
    <property type="term" value="F:dynein heavy chain binding"/>
    <property type="evidence" value="ECO:0007669"/>
    <property type="project" value="TreeGrafter"/>
</dbReference>
<dbReference type="AlphaFoldDB" id="A0AAD7UGF5"/>
<organism evidence="16 17">
    <name type="scientific">Chrysophaeum taylorii</name>
    <dbReference type="NCBI Taxonomy" id="2483200"/>
    <lineage>
        <taxon>Eukaryota</taxon>
        <taxon>Sar</taxon>
        <taxon>Stramenopiles</taxon>
        <taxon>Ochrophyta</taxon>
        <taxon>Pelagophyceae</taxon>
        <taxon>Pelagomonadales</taxon>
        <taxon>Pelagomonadaceae</taxon>
        <taxon>Chrysophaeum</taxon>
    </lineage>
</organism>
<evidence type="ECO:0000256" key="6">
    <source>
        <dbReference type="ARBA" id="ARBA00022473"/>
    </source>
</evidence>
<evidence type="ECO:0000313" key="17">
    <source>
        <dbReference type="Proteomes" id="UP001230188"/>
    </source>
</evidence>
<dbReference type="GO" id="GO:0005813">
    <property type="term" value="C:centrosome"/>
    <property type="evidence" value="ECO:0007669"/>
    <property type="project" value="UniProtKB-SubCell"/>
</dbReference>
<evidence type="ECO:0000256" key="5">
    <source>
        <dbReference type="ARBA" id="ARBA00018863"/>
    </source>
</evidence>
<evidence type="ECO:0000256" key="11">
    <source>
        <dbReference type="ARBA" id="ARBA00023069"/>
    </source>
</evidence>
<dbReference type="InterPro" id="IPR027417">
    <property type="entry name" value="P-loop_NTPase"/>
</dbReference>
<protein>
    <recommendedName>
        <fullName evidence="5">Cytoplasmic dynein 2 light intermediate chain 1</fullName>
    </recommendedName>
</protein>
<evidence type="ECO:0000256" key="8">
    <source>
        <dbReference type="ARBA" id="ARBA00022701"/>
    </source>
</evidence>
<evidence type="ECO:0000256" key="1">
    <source>
        <dbReference type="ARBA" id="ARBA00004120"/>
    </source>
</evidence>
<dbReference type="PANTHER" id="PTHR13236:SF0">
    <property type="entry name" value="CYTOPLASMIC DYNEIN 2 LIGHT INTERMEDIATE CHAIN 1"/>
    <property type="match status" value="1"/>
</dbReference>
<comment type="caution">
    <text evidence="16">The sequence shown here is derived from an EMBL/GenBank/DDBJ whole genome shotgun (WGS) entry which is preliminary data.</text>
</comment>
<feature type="region of interest" description="Disordered" evidence="15">
    <location>
        <begin position="313"/>
        <end position="333"/>
    </location>
</feature>
<dbReference type="InterPro" id="IPR040045">
    <property type="entry name" value="DYNC2LI1"/>
</dbReference>
<sequence>MALTAAEKRDIEKSALFGKLRELADEAEKKEAKKIETFSLFVGQPRSGKTSLLGIMHKGEREVKPTLALDFSFARRTNNKTNQKDVANIWELGGEIEELAGVAIPARRLQKALLGVVVDLSSPVDAVNWLARWLRFYRSHVSTCLGELRRENEETANAMIEAAKRRYGKTKPHPDARSVDPLATPLLIIANKWDLFKNEDAARKKVVGQALRYLAHSHGATLAYASARDKPMQTKFRTLLGYALFLKSDPKTPPSTDHEAPVYVPVGSDTFAAIAEAGPIAHFGTTHDQAYRVAVQAVTHAYGIQPVKDFGFVDEDDETKKPDRDDDVDDMWDPKYAEPVIDNLYRQRLDDLMHKLADAKKQRASRPDNFYWSAANPT</sequence>